<evidence type="ECO:0000256" key="5">
    <source>
        <dbReference type="PROSITE-ProRule" id="PRU00560"/>
    </source>
</evidence>
<evidence type="ECO:0000313" key="8">
    <source>
        <dbReference type="EMBL" id="KAJ8606494.1"/>
    </source>
</evidence>
<gene>
    <name evidence="8" type="ORF">CTAYLR_005879</name>
</gene>
<evidence type="ECO:0000313" key="9">
    <source>
        <dbReference type="Proteomes" id="UP001230188"/>
    </source>
</evidence>
<name>A0AAD7UJV4_9STRA</name>
<keyword evidence="3 5" id="KW-0347">Helicase</keyword>
<keyword evidence="1 5" id="KW-0547">Nucleotide-binding</keyword>
<comment type="caution">
    <text evidence="8">The sequence shown here is derived from an EMBL/GenBank/DDBJ whole genome shotgun (WGS) entry which is preliminary data.</text>
</comment>
<evidence type="ECO:0000256" key="3">
    <source>
        <dbReference type="ARBA" id="ARBA00022806"/>
    </source>
</evidence>
<evidence type="ECO:0000256" key="2">
    <source>
        <dbReference type="ARBA" id="ARBA00022801"/>
    </source>
</evidence>
<keyword evidence="2 5" id="KW-0378">Hydrolase</keyword>
<dbReference type="Gene3D" id="3.40.50.300">
    <property type="entry name" value="P-loop containing nucleotide triphosphate hydrolases"/>
    <property type="match status" value="1"/>
</dbReference>
<dbReference type="PANTHER" id="PTHR21529">
    <property type="entry name" value="MAMMARY TURMOR VIRUS RECEPTOR HOMOLOG 1, 2 MTVR1, 2"/>
    <property type="match status" value="1"/>
</dbReference>
<dbReference type="EMBL" id="JAQMWT010000268">
    <property type="protein sequence ID" value="KAJ8606494.1"/>
    <property type="molecule type" value="Genomic_DNA"/>
</dbReference>
<dbReference type="InterPro" id="IPR014016">
    <property type="entry name" value="UvrD-like_ATP-bd"/>
</dbReference>
<reference evidence="8" key="1">
    <citation type="submission" date="2023-01" db="EMBL/GenBank/DDBJ databases">
        <title>Metagenome sequencing of chrysophaentin producing Chrysophaeum taylorii.</title>
        <authorList>
            <person name="Davison J."/>
            <person name="Bewley C."/>
        </authorList>
    </citation>
    <scope>NUCLEOTIDE SEQUENCE</scope>
    <source>
        <strain evidence="8">NIES-1699</strain>
    </source>
</reference>
<protein>
    <recommendedName>
        <fullName evidence="7">UvrD-like helicase ATP-binding domain-containing protein</fullName>
    </recommendedName>
</protein>
<feature type="region of interest" description="Disordered" evidence="6">
    <location>
        <begin position="318"/>
        <end position="341"/>
    </location>
</feature>
<sequence>MELQPHTLQLLVRGDFSEQKCGFRLSAEEKTLVETEGNLLVLARSGTGKTNVLLERALWRETRARELLDEGVAQIFITASPRLSTSLKEMFDSRFSSSSSSSSSSGILEFWKIIIALHASAFGRECEFATSNFHSFWRTFDDKLTRKFSEQLVRSEIVSTIKGRRETLENREPWLSRETYVEIVRQSRRADELSEADALSVYRLFEAYEKAKRGALDTNDVAHKLFRHFFRDDDDDDNNRPSLPEKYDFVYVDEVQDLTPVQLALLRVLAKDTKVGLSFAGDSAQTISGVSTFRFEALKDLFYHVFFAATDDGFSRRQKSARAQDVDQRLQNALSNPRARE</sequence>
<dbReference type="SUPFAM" id="SSF52540">
    <property type="entry name" value="P-loop containing nucleoside triphosphate hydrolases"/>
    <property type="match status" value="1"/>
</dbReference>
<dbReference type="AlphaFoldDB" id="A0AAD7UJV4"/>
<evidence type="ECO:0000256" key="4">
    <source>
        <dbReference type="ARBA" id="ARBA00022840"/>
    </source>
</evidence>
<dbReference type="InterPro" id="IPR039904">
    <property type="entry name" value="TRANK1"/>
</dbReference>
<feature type="domain" description="UvrD-like helicase ATP-binding" evidence="7">
    <location>
        <begin position="22"/>
        <end position="336"/>
    </location>
</feature>
<evidence type="ECO:0000256" key="6">
    <source>
        <dbReference type="SAM" id="MobiDB-lite"/>
    </source>
</evidence>
<dbReference type="PROSITE" id="PS51198">
    <property type="entry name" value="UVRD_HELICASE_ATP_BIND"/>
    <property type="match status" value="1"/>
</dbReference>
<dbReference type="GO" id="GO:0005524">
    <property type="term" value="F:ATP binding"/>
    <property type="evidence" value="ECO:0007669"/>
    <property type="project" value="UniProtKB-UniRule"/>
</dbReference>
<dbReference type="InterPro" id="IPR027417">
    <property type="entry name" value="P-loop_NTPase"/>
</dbReference>
<dbReference type="Pfam" id="PF00580">
    <property type="entry name" value="UvrD-helicase"/>
    <property type="match status" value="1"/>
</dbReference>
<keyword evidence="9" id="KW-1185">Reference proteome</keyword>
<evidence type="ECO:0000259" key="7">
    <source>
        <dbReference type="PROSITE" id="PS51198"/>
    </source>
</evidence>
<feature type="binding site" evidence="5">
    <location>
        <begin position="43"/>
        <end position="50"/>
    </location>
    <ligand>
        <name>ATP</name>
        <dbReference type="ChEBI" id="CHEBI:30616"/>
    </ligand>
</feature>
<organism evidence="8 9">
    <name type="scientific">Chrysophaeum taylorii</name>
    <dbReference type="NCBI Taxonomy" id="2483200"/>
    <lineage>
        <taxon>Eukaryota</taxon>
        <taxon>Sar</taxon>
        <taxon>Stramenopiles</taxon>
        <taxon>Ochrophyta</taxon>
        <taxon>Pelagophyceae</taxon>
        <taxon>Pelagomonadales</taxon>
        <taxon>Pelagomonadaceae</taxon>
        <taxon>Chrysophaeum</taxon>
    </lineage>
</organism>
<dbReference type="GO" id="GO:0004386">
    <property type="term" value="F:helicase activity"/>
    <property type="evidence" value="ECO:0007669"/>
    <property type="project" value="UniProtKB-UniRule"/>
</dbReference>
<dbReference type="GO" id="GO:0016787">
    <property type="term" value="F:hydrolase activity"/>
    <property type="evidence" value="ECO:0007669"/>
    <property type="project" value="UniProtKB-UniRule"/>
</dbReference>
<keyword evidence="4 5" id="KW-0067">ATP-binding</keyword>
<evidence type="ECO:0000256" key="1">
    <source>
        <dbReference type="ARBA" id="ARBA00022741"/>
    </source>
</evidence>
<proteinExistence type="predicted"/>
<dbReference type="PANTHER" id="PTHR21529:SF4">
    <property type="entry name" value="TPR AND ANKYRIN REPEAT-CONTAINING PROTEIN 1"/>
    <property type="match status" value="1"/>
</dbReference>
<accession>A0AAD7UJV4</accession>
<dbReference type="Proteomes" id="UP001230188">
    <property type="component" value="Unassembled WGS sequence"/>
</dbReference>